<dbReference type="EMBL" id="HBGQ01073269">
    <property type="protein sequence ID" value="CAD9491292.1"/>
    <property type="molecule type" value="Transcribed_RNA"/>
</dbReference>
<dbReference type="PANTHER" id="PTHR15898:SF13">
    <property type="entry name" value="BIFUNCTIONAL APOPTOSIS REGULATOR"/>
    <property type="match status" value="1"/>
</dbReference>
<sequence>MSKKGTETIPKEFRCAATGKALYLPVITTEGVAYSFAALFEMFATAEGGLPICKATQEPIRFFPGVCQPLHLFMMSEFRTSMRGRKQQDEADMFEKFGLGMPALPDTPEDESDDGWMELFTCPVSDELVYEPCGLSSGSMVSAYCVPEKGFKKDPDRLIACSLHFQAPKKCLALEAMVKTKFPKEYGQRANDLAKQGIQATGEHATGSYAQFPQDEYIHWGLGCEGCGIWPIVGKAWYDADCPDKVGFHLCDQCYTFGYHRRVITGRFNQNHMPKNTMKEVQQNDFM</sequence>
<evidence type="ECO:0000256" key="1">
    <source>
        <dbReference type="ARBA" id="ARBA00022723"/>
    </source>
</evidence>
<evidence type="ECO:0000256" key="2">
    <source>
        <dbReference type="ARBA" id="ARBA00022771"/>
    </source>
</evidence>
<protein>
    <recommendedName>
        <fullName evidence="5">ZZ-type domain-containing protein</fullName>
    </recommendedName>
</protein>
<name>A0A7S2HHZ9_9DINO</name>
<dbReference type="Gene3D" id="3.30.60.90">
    <property type="match status" value="1"/>
</dbReference>
<accession>A0A7S2HHZ9</accession>
<keyword evidence="1" id="KW-0479">Metal-binding</keyword>
<gene>
    <name evidence="4" type="ORF">AAND1436_LOCUS35140</name>
</gene>
<evidence type="ECO:0000313" key="4">
    <source>
        <dbReference type="EMBL" id="CAD9491292.1"/>
    </source>
</evidence>
<dbReference type="PANTHER" id="PTHR15898">
    <property type="entry name" value="BIFUNCTIONAL APOPTOSIS REGULATOR"/>
    <property type="match status" value="1"/>
</dbReference>
<keyword evidence="2" id="KW-0863">Zinc-finger</keyword>
<dbReference type="GO" id="GO:0061630">
    <property type="term" value="F:ubiquitin protein ligase activity"/>
    <property type="evidence" value="ECO:0007669"/>
    <property type="project" value="TreeGrafter"/>
</dbReference>
<proteinExistence type="predicted"/>
<dbReference type="SUPFAM" id="SSF57850">
    <property type="entry name" value="RING/U-box"/>
    <property type="match status" value="1"/>
</dbReference>
<dbReference type="InterPro" id="IPR043145">
    <property type="entry name" value="Znf_ZZ_sf"/>
</dbReference>
<reference evidence="4" key="1">
    <citation type="submission" date="2021-01" db="EMBL/GenBank/DDBJ databases">
        <authorList>
            <person name="Corre E."/>
            <person name="Pelletier E."/>
            <person name="Niang G."/>
            <person name="Scheremetjew M."/>
            <person name="Finn R."/>
            <person name="Kale V."/>
            <person name="Holt S."/>
            <person name="Cochrane G."/>
            <person name="Meng A."/>
            <person name="Brown T."/>
            <person name="Cohen L."/>
        </authorList>
    </citation>
    <scope>NUCLEOTIDE SEQUENCE</scope>
    <source>
        <strain evidence="4">CCMP2222</strain>
    </source>
</reference>
<organism evidence="4">
    <name type="scientific">Alexandrium andersonii</name>
    <dbReference type="NCBI Taxonomy" id="327968"/>
    <lineage>
        <taxon>Eukaryota</taxon>
        <taxon>Sar</taxon>
        <taxon>Alveolata</taxon>
        <taxon>Dinophyceae</taxon>
        <taxon>Gonyaulacales</taxon>
        <taxon>Pyrocystaceae</taxon>
        <taxon>Alexandrium</taxon>
    </lineage>
</organism>
<dbReference type="AlphaFoldDB" id="A0A7S2HHZ9"/>
<dbReference type="GO" id="GO:0008270">
    <property type="term" value="F:zinc ion binding"/>
    <property type="evidence" value="ECO:0007669"/>
    <property type="project" value="UniProtKB-KW"/>
</dbReference>
<keyword evidence="3" id="KW-0862">Zinc</keyword>
<evidence type="ECO:0000256" key="3">
    <source>
        <dbReference type="ARBA" id="ARBA00022833"/>
    </source>
</evidence>
<dbReference type="GO" id="GO:0043161">
    <property type="term" value="P:proteasome-mediated ubiquitin-dependent protein catabolic process"/>
    <property type="evidence" value="ECO:0007669"/>
    <property type="project" value="TreeGrafter"/>
</dbReference>
<evidence type="ECO:0008006" key="5">
    <source>
        <dbReference type="Google" id="ProtNLM"/>
    </source>
</evidence>